<keyword evidence="1" id="KW-1133">Transmembrane helix</keyword>
<evidence type="ECO:0000313" key="2">
    <source>
        <dbReference type="EMBL" id="TQN32146.1"/>
    </source>
</evidence>
<comment type="caution">
    <text evidence="2">The sequence shown here is derived from an EMBL/GenBank/DDBJ whole genome shotgun (WGS) entry which is preliminary data.</text>
</comment>
<gene>
    <name evidence="2" type="ORF">FHX37_2074</name>
</gene>
<evidence type="ECO:0000256" key="1">
    <source>
        <dbReference type="SAM" id="Phobius"/>
    </source>
</evidence>
<evidence type="ECO:0008006" key="4">
    <source>
        <dbReference type="Google" id="ProtNLM"/>
    </source>
</evidence>
<dbReference type="AlphaFoldDB" id="A0A543NK10"/>
<feature type="transmembrane region" description="Helical" evidence="1">
    <location>
        <begin position="79"/>
        <end position="100"/>
    </location>
</feature>
<name>A0A543NK10_9ACTN</name>
<sequence>MLGVLCWAVAFTTAGRTLTDPISGAIARMADPVLVAAAAVFAVNYAHDGFSSGVVAQQWSSGERGAAAALVDSRVTEGLVGGTSILSQTLLGLALALYALAMLRSGEHSRVLCSVGIVGTLGWFAGGAALFLRLPGVSFEILLPFVGLATVWVLGVGVALLRRGFRGPRTEPA</sequence>
<accession>A0A543NK10</accession>
<dbReference type="EMBL" id="VFQC01000001">
    <property type="protein sequence ID" value="TQN32146.1"/>
    <property type="molecule type" value="Genomic_DNA"/>
</dbReference>
<proteinExistence type="predicted"/>
<reference evidence="2 3" key="1">
    <citation type="submission" date="2019-06" db="EMBL/GenBank/DDBJ databases">
        <title>Sequencing the genomes of 1000 actinobacteria strains.</title>
        <authorList>
            <person name="Klenk H.-P."/>
        </authorList>
    </citation>
    <scope>NUCLEOTIDE SEQUENCE [LARGE SCALE GENOMIC DNA]</scope>
    <source>
        <strain evidence="2 3">DSM 45015</strain>
    </source>
</reference>
<feature type="transmembrane region" description="Helical" evidence="1">
    <location>
        <begin position="112"/>
        <end position="135"/>
    </location>
</feature>
<dbReference type="Proteomes" id="UP000317422">
    <property type="component" value="Unassembled WGS sequence"/>
</dbReference>
<keyword evidence="1" id="KW-0472">Membrane</keyword>
<organism evidence="2 3">
    <name type="scientific">Haloactinospora alba</name>
    <dbReference type="NCBI Taxonomy" id="405555"/>
    <lineage>
        <taxon>Bacteria</taxon>
        <taxon>Bacillati</taxon>
        <taxon>Actinomycetota</taxon>
        <taxon>Actinomycetes</taxon>
        <taxon>Streptosporangiales</taxon>
        <taxon>Nocardiopsidaceae</taxon>
        <taxon>Haloactinospora</taxon>
    </lineage>
</organism>
<keyword evidence="1" id="KW-0812">Transmembrane</keyword>
<feature type="transmembrane region" description="Helical" evidence="1">
    <location>
        <begin position="141"/>
        <end position="161"/>
    </location>
</feature>
<protein>
    <recommendedName>
        <fullName evidence="4">DUF4386 domain-containing protein</fullName>
    </recommendedName>
</protein>
<keyword evidence="3" id="KW-1185">Reference proteome</keyword>
<evidence type="ECO:0000313" key="3">
    <source>
        <dbReference type="Proteomes" id="UP000317422"/>
    </source>
</evidence>